<dbReference type="AlphaFoldDB" id="A0A377IBT0"/>
<evidence type="ECO:0000313" key="1">
    <source>
        <dbReference type="EMBL" id="STO72726.1"/>
    </source>
</evidence>
<name>A0A377IBT0_AVIPA</name>
<dbReference type="EMBL" id="UGHK01000002">
    <property type="protein sequence ID" value="STO72726.1"/>
    <property type="molecule type" value="Genomic_DNA"/>
</dbReference>
<organism evidence="1 2">
    <name type="scientific">Avibacterium paragallinarum</name>
    <name type="common">Haemophilus gallinarum</name>
    <dbReference type="NCBI Taxonomy" id="728"/>
    <lineage>
        <taxon>Bacteria</taxon>
        <taxon>Pseudomonadati</taxon>
        <taxon>Pseudomonadota</taxon>
        <taxon>Gammaproteobacteria</taxon>
        <taxon>Pasteurellales</taxon>
        <taxon>Pasteurellaceae</taxon>
        <taxon>Avibacterium</taxon>
    </lineage>
</organism>
<reference evidence="1 2" key="1">
    <citation type="submission" date="2018-06" db="EMBL/GenBank/DDBJ databases">
        <authorList>
            <consortium name="Pathogen Informatics"/>
            <person name="Doyle S."/>
        </authorList>
    </citation>
    <scope>NUCLEOTIDE SEQUENCE [LARGE SCALE GENOMIC DNA]</scope>
    <source>
        <strain evidence="1 2">NCTC11296</strain>
    </source>
</reference>
<gene>
    <name evidence="1" type="ORF">NCTC11296_02666</name>
</gene>
<dbReference type="Proteomes" id="UP000254465">
    <property type="component" value="Unassembled WGS sequence"/>
</dbReference>
<proteinExistence type="predicted"/>
<sequence length="116" mass="13409">MTKPTLTISHFPQWKRQGELIKQANRKCFEQFPDDFHHKKQMKKESQMLAEGLIQGRELLLELINSQELNPTQQAKNNAFKRSSKFLIGLLMGVIADVEALELERMEAEKLAEGNK</sequence>
<protein>
    <submittedName>
        <fullName evidence="1">Uncharacterized protein</fullName>
    </submittedName>
</protein>
<accession>A0A377IBT0</accession>
<dbReference type="RefSeq" id="WP_017805260.1">
    <property type="nucleotide sequence ID" value="NZ_PQVK01000279.1"/>
</dbReference>
<evidence type="ECO:0000313" key="2">
    <source>
        <dbReference type="Proteomes" id="UP000254465"/>
    </source>
</evidence>